<organism evidence="1 2">
    <name type="scientific">Fusarium poae</name>
    <dbReference type="NCBI Taxonomy" id="36050"/>
    <lineage>
        <taxon>Eukaryota</taxon>
        <taxon>Fungi</taxon>
        <taxon>Dikarya</taxon>
        <taxon>Ascomycota</taxon>
        <taxon>Pezizomycotina</taxon>
        <taxon>Sordariomycetes</taxon>
        <taxon>Hypocreomycetidae</taxon>
        <taxon>Hypocreales</taxon>
        <taxon>Nectriaceae</taxon>
        <taxon>Fusarium</taxon>
    </lineage>
</organism>
<protein>
    <submittedName>
        <fullName evidence="1">Uncharacterized protein</fullName>
    </submittedName>
</protein>
<evidence type="ECO:0000313" key="1">
    <source>
        <dbReference type="EMBL" id="OBS23069.1"/>
    </source>
</evidence>
<accession>A0A1B8AR82</accession>
<dbReference type="STRING" id="36050.A0A1B8AR82"/>
<dbReference type="AlphaFoldDB" id="A0A1B8AR82"/>
<name>A0A1B8AR82_FUSPO</name>
<dbReference type="OrthoDB" id="3832365at2759"/>
<proteinExistence type="predicted"/>
<reference evidence="1 2" key="1">
    <citation type="submission" date="2016-06" db="EMBL/GenBank/DDBJ databases">
        <title>Living apart together: crosstalk between the core and supernumerary genomes in a fungal plant pathogen.</title>
        <authorList>
            <person name="Vanheule A."/>
            <person name="Audenaert K."/>
            <person name="Warris S."/>
            <person name="Van De Geest H."/>
            <person name="Schijlen E."/>
            <person name="Hofte M."/>
            <person name="De Saeger S."/>
            <person name="Haesaert G."/>
            <person name="Waalwijk C."/>
            <person name="Van Der Lee T."/>
        </authorList>
    </citation>
    <scope>NUCLEOTIDE SEQUENCE [LARGE SCALE GENOMIC DNA]</scope>
    <source>
        <strain evidence="1 2">2516</strain>
    </source>
</reference>
<gene>
    <name evidence="1" type="ORF">FPOA_03632</name>
</gene>
<sequence length="131" mass="14444">MSSNEVVGATVNVTAPGEDDNVWNVEQVHSGDYEAEDGNRHEINWSFGPVLLCGSIDYNTFEIEINPTINGINFGVMNGSLADSICVKINLSTTKGELRVYLKNGNEVWTRVDIAMNVGPRFEGDYKLITM</sequence>
<keyword evidence="2" id="KW-1185">Reference proteome</keyword>
<dbReference type="Proteomes" id="UP000091967">
    <property type="component" value="Unassembled WGS sequence"/>
</dbReference>
<evidence type="ECO:0000313" key="2">
    <source>
        <dbReference type="Proteomes" id="UP000091967"/>
    </source>
</evidence>
<comment type="caution">
    <text evidence="1">The sequence shown here is derived from an EMBL/GenBank/DDBJ whole genome shotgun (WGS) entry which is preliminary data.</text>
</comment>
<dbReference type="EMBL" id="LYXU01000002">
    <property type="protein sequence ID" value="OBS23069.1"/>
    <property type="molecule type" value="Genomic_DNA"/>
</dbReference>